<gene>
    <name evidence="1" type="ORF">H131_14933</name>
</gene>
<comment type="caution">
    <text evidence="1">The sequence shown here is derived from an EMBL/GenBank/DDBJ whole genome shotgun (WGS) entry which is preliminary data.</text>
</comment>
<dbReference type="InterPro" id="IPR021617">
    <property type="entry name" value="DUF3231"/>
</dbReference>
<protein>
    <recommendedName>
        <fullName evidence="3">DUF3231 family protein</fullName>
    </recommendedName>
</protein>
<dbReference type="EMBL" id="AQPX01000021">
    <property type="protein sequence ID" value="EON71788.1"/>
    <property type="molecule type" value="Genomic_DNA"/>
</dbReference>
<dbReference type="Pfam" id="PF11553">
    <property type="entry name" value="DUF3231"/>
    <property type="match status" value="1"/>
</dbReference>
<organism evidence="1 2">
    <name type="scientific">Lysinibacillus sphaericus OT4b.31</name>
    <dbReference type="NCBI Taxonomy" id="1285586"/>
    <lineage>
        <taxon>Bacteria</taxon>
        <taxon>Bacillati</taxon>
        <taxon>Bacillota</taxon>
        <taxon>Bacilli</taxon>
        <taxon>Bacillales</taxon>
        <taxon>Bacillaceae</taxon>
        <taxon>Lysinibacillus</taxon>
    </lineage>
</organism>
<evidence type="ECO:0008006" key="3">
    <source>
        <dbReference type="Google" id="ProtNLM"/>
    </source>
</evidence>
<dbReference type="Gene3D" id="1.20.1260.10">
    <property type="match status" value="1"/>
</dbReference>
<name>R7ZCF7_LYSSH</name>
<dbReference type="InterPro" id="IPR012347">
    <property type="entry name" value="Ferritin-like"/>
</dbReference>
<sequence length="192" mass="20916">MNYISDFTHTILENGEKKEGSASMGILGGNPKDEPLHYGEVFSVWTNLATNNGLIAGYQTFYNHAGDEDLRKVIEDIIQVLRDEVKPLEKILKTNGVGLPPAPPERPVARIEDIPPGAKFNDPEISAALSVDLAAGLVACSQAMGMSTREDVALMYGQFHAAKALLGAKLLRLNKNKGWLVPPPLHVDYPEK</sequence>
<dbReference type="eggNOG" id="ENOG502ZBP3">
    <property type="taxonomic scope" value="Bacteria"/>
</dbReference>
<evidence type="ECO:0000313" key="2">
    <source>
        <dbReference type="Proteomes" id="UP000013911"/>
    </source>
</evidence>
<dbReference type="HOGENOM" id="CLU_127503_0_0_9"/>
<evidence type="ECO:0000313" key="1">
    <source>
        <dbReference type="EMBL" id="EON71788.1"/>
    </source>
</evidence>
<proteinExistence type="predicted"/>
<reference evidence="1 2" key="1">
    <citation type="submission" date="2013-04" db="EMBL/GenBank/DDBJ databases">
        <title>Draft genome of the heavy metal tolerant bacterium Lysinibacillus sphaericus strain OT4b.31.</title>
        <authorList>
            <person name="Pena-Montenegro T.D."/>
            <person name="Dussan J."/>
        </authorList>
    </citation>
    <scope>NUCLEOTIDE SEQUENCE [LARGE SCALE GENOMIC DNA]</scope>
    <source>
        <strain evidence="1 2">OT4b.31</strain>
    </source>
</reference>
<dbReference type="AlphaFoldDB" id="R7ZCF7"/>
<accession>R7ZCF7</accession>
<dbReference type="PATRIC" id="fig|1285586.5.peg.3056"/>
<dbReference type="Proteomes" id="UP000013911">
    <property type="component" value="Unassembled WGS sequence"/>
</dbReference>